<organism evidence="2 3">
    <name type="scientific">Dictyobacter formicarum</name>
    <dbReference type="NCBI Taxonomy" id="2778368"/>
    <lineage>
        <taxon>Bacteria</taxon>
        <taxon>Bacillati</taxon>
        <taxon>Chloroflexota</taxon>
        <taxon>Ktedonobacteria</taxon>
        <taxon>Ktedonobacterales</taxon>
        <taxon>Dictyobacteraceae</taxon>
        <taxon>Dictyobacter</taxon>
    </lineage>
</organism>
<gene>
    <name evidence="2" type="ORF">KSZ_03300</name>
</gene>
<dbReference type="Proteomes" id="UP000635565">
    <property type="component" value="Unassembled WGS sequence"/>
</dbReference>
<dbReference type="Pfam" id="PF13649">
    <property type="entry name" value="Methyltransf_25"/>
    <property type="match status" value="1"/>
</dbReference>
<evidence type="ECO:0000313" key="2">
    <source>
        <dbReference type="EMBL" id="GHO82324.1"/>
    </source>
</evidence>
<dbReference type="PANTHER" id="PTHR43591:SF110">
    <property type="entry name" value="RHODANESE DOMAIN-CONTAINING PROTEIN"/>
    <property type="match status" value="1"/>
</dbReference>
<sequence length="296" mass="34214">MSNNDPNGQPKYYVDQEHIEEMSRLLQQSHFLMKQFGGICPEHPSFEGVEHVLDIACGPGQWITEVARAHPHMQLIGFDISQRMIEFAQSKAARDNLKNVQFEVGDATKFPLRYANESFDLVNVSLVYAFMSRTLWPRLITECYRLLKPGGYLRLIQEDANIQTNSPALHEYHFLGCQALYREGAGYYTDQLGVIPRLPAMFKRAGFQILSTKHNLVDVSYGCEGYQMCYTDYKILLEAMKPFLVRWRVATQEEVDDCYRRLVREMRYGVSNEEGGFDPFVGLWDFYSIFGQKPVN</sequence>
<dbReference type="Gene3D" id="3.40.50.150">
    <property type="entry name" value="Vaccinia Virus protein VP39"/>
    <property type="match status" value="1"/>
</dbReference>
<accession>A0ABQ3V907</accession>
<feature type="domain" description="Methyltransferase" evidence="1">
    <location>
        <begin position="52"/>
        <end position="151"/>
    </location>
</feature>
<dbReference type="InterPro" id="IPR029063">
    <property type="entry name" value="SAM-dependent_MTases_sf"/>
</dbReference>
<name>A0ABQ3V907_9CHLR</name>
<keyword evidence="3" id="KW-1185">Reference proteome</keyword>
<dbReference type="RefSeq" id="WP_201360013.1">
    <property type="nucleotide sequence ID" value="NZ_BNJJ01000001.1"/>
</dbReference>
<dbReference type="EMBL" id="BNJJ01000001">
    <property type="protein sequence ID" value="GHO82324.1"/>
    <property type="molecule type" value="Genomic_DNA"/>
</dbReference>
<proteinExistence type="predicted"/>
<dbReference type="CDD" id="cd02440">
    <property type="entry name" value="AdoMet_MTases"/>
    <property type="match status" value="1"/>
</dbReference>
<evidence type="ECO:0000259" key="1">
    <source>
        <dbReference type="Pfam" id="PF13649"/>
    </source>
</evidence>
<comment type="caution">
    <text evidence="2">The sequence shown here is derived from an EMBL/GenBank/DDBJ whole genome shotgun (WGS) entry which is preliminary data.</text>
</comment>
<dbReference type="PANTHER" id="PTHR43591">
    <property type="entry name" value="METHYLTRANSFERASE"/>
    <property type="match status" value="1"/>
</dbReference>
<protein>
    <recommendedName>
        <fullName evidence="1">Methyltransferase domain-containing protein</fullName>
    </recommendedName>
</protein>
<dbReference type="InterPro" id="IPR041698">
    <property type="entry name" value="Methyltransf_25"/>
</dbReference>
<evidence type="ECO:0000313" key="3">
    <source>
        <dbReference type="Proteomes" id="UP000635565"/>
    </source>
</evidence>
<reference evidence="2 3" key="1">
    <citation type="journal article" date="2021" name="Int. J. Syst. Evol. Microbiol.">
        <title>Reticulibacter mediterranei gen. nov., sp. nov., within the new family Reticulibacteraceae fam. nov., and Ktedonospora formicarum gen. nov., sp. nov., Ktedonobacter robiniae sp. nov., Dictyobacter formicarum sp. nov. and Dictyobacter arantiisoli sp. nov., belonging to the class Ktedonobacteria.</title>
        <authorList>
            <person name="Yabe S."/>
            <person name="Zheng Y."/>
            <person name="Wang C.M."/>
            <person name="Sakai Y."/>
            <person name="Abe K."/>
            <person name="Yokota A."/>
            <person name="Donadio S."/>
            <person name="Cavaletti L."/>
            <person name="Monciardini P."/>
        </authorList>
    </citation>
    <scope>NUCLEOTIDE SEQUENCE [LARGE SCALE GENOMIC DNA]</scope>
    <source>
        <strain evidence="2 3">SOSP1-9</strain>
    </source>
</reference>
<dbReference type="SUPFAM" id="SSF53335">
    <property type="entry name" value="S-adenosyl-L-methionine-dependent methyltransferases"/>
    <property type="match status" value="1"/>
</dbReference>